<reference evidence="8 9" key="1">
    <citation type="submission" date="2021-01" db="EMBL/GenBank/DDBJ databases">
        <title>Whole genome shotgun sequence of Planotetraspora kaengkrachanensis NBRC 104272.</title>
        <authorList>
            <person name="Komaki H."/>
            <person name="Tamura T."/>
        </authorList>
    </citation>
    <scope>NUCLEOTIDE SEQUENCE [LARGE SCALE GENOMIC DNA]</scope>
    <source>
        <strain evidence="8 9">NBRC 104272</strain>
    </source>
</reference>
<dbReference type="SUPFAM" id="SSF52172">
    <property type="entry name" value="CheY-like"/>
    <property type="match status" value="1"/>
</dbReference>
<dbReference type="InterPro" id="IPR011006">
    <property type="entry name" value="CheY-like_superfamily"/>
</dbReference>
<dbReference type="InterPro" id="IPR001789">
    <property type="entry name" value="Sig_transdc_resp-reg_receiver"/>
</dbReference>
<comment type="caution">
    <text evidence="8">The sequence shown here is derived from an EMBL/GenBank/DDBJ whole genome shotgun (WGS) entry which is preliminary data.</text>
</comment>
<dbReference type="InterPro" id="IPR000792">
    <property type="entry name" value="Tscrpt_reg_LuxR_C"/>
</dbReference>
<dbReference type="AlphaFoldDB" id="A0A8J3PZ16"/>
<keyword evidence="2" id="KW-0805">Transcription regulation</keyword>
<dbReference type="Pfam" id="PF00072">
    <property type="entry name" value="Response_reg"/>
    <property type="match status" value="1"/>
</dbReference>
<keyword evidence="4" id="KW-0804">Transcription</keyword>
<evidence type="ECO:0000256" key="2">
    <source>
        <dbReference type="ARBA" id="ARBA00023015"/>
    </source>
</evidence>
<evidence type="ECO:0000259" key="7">
    <source>
        <dbReference type="PROSITE" id="PS50110"/>
    </source>
</evidence>
<dbReference type="GO" id="GO:0003677">
    <property type="term" value="F:DNA binding"/>
    <property type="evidence" value="ECO:0007669"/>
    <property type="project" value="UniProtKB-KW"/>
</dbReference>
<evidence type="ECO:0000256" key="4">
    <source>
        <dbReference type="ARBA" id="ARBA00023163"/>
    </source>
</evidence>
<feature type="domain" description="Response regulatory" evidence="7">
    <location>
        <begin position="5"/>
        <end position="121"/>
    </location>
</feature>
<dbReference type="SUPFAM" id="SSF46894">
    <property type="entry name" value="C-terminal effector domain of the bipartite response regulators"/>
    <property type="match status" value="1"/>
</dbReference>
<dbReference type="GO" id="GO:0000160">
    <property type="term" value="P:phosphorelay signal transduction system"/>
    <property type="evidence" value="ECO:0007669"/>
    <property type="project" value="InterPro"/>
</dbReference>
<feature type="modified residue" description="4-aspartylphosphate" evidence="5">
    <location>
        <position position="56"/>
    </location>
</feature>
<dbReference type="Gene3D" id="3.40.50.2300">
    <property type="match status" value="1"/>
</dbReference>
<evidence type="ECO:0000259" key="6">
    <source>
        <dbReference type="PROSITE" id="PS50043"/>
    </source>
</evidence>
<evidence type="ECO:0000256" key="3">
    <source>
        <dbReference type="ARBA" id="ARBA00023125"/>
    </source>
</evidence>
<dbReference type="InterPro" id="IPR039420">
    <property type="entry name" value="WalR-like"/>
</dbReference>
<dbReference type="GO" id="GO:0006355">
    <property type="term" value="P:regulation of DNA-templated transcription"/>
    <property type="evidence" value="ECO:0007669"/>
    <property type="project" value="InterPro"/>
</dbReference>
<dbReference type="PANTHER" id="PTHR43214:SF24">
    <property type="entry name" value="TRANSCRIPTIONAL REGULATORY PROTEIN NARL-RELATED"/>
    <property type="match status" value="1"/>
</dbReference>
<dbReference type="EMBL" id="BONV01000042">
    <property type="protein sequence ID" value="GIG83709.1"/>
    <property type="molecule type" value="Genomic_DNA"/>
</dbReference>
<dbReference type="CDD" id="cd17535">
    <property type="entry name" value="REC_NarL-like"/>
    <property type="match status" value="1"/>
</dbReference>
<dbReference type="PROSITE" id="PS50043">
    <property type="entry name" value="HTH_LUXR_2"/>
    <property type="match status" value="1"/>
</dbReference>
<keyword evidence="9" id="KW-1185">Reference proteome</keyword>
<dbReference type="PROSITE" id="PS00622">
    <property type="entry name" value="HTH_LUXR_1"/>
    <property type="match status" value="1"/>
</dbReference>
<dbReference type="InterPro" id="IPR016032">
    <property type="entry name" value="Sig_transdc_resp-reg_C-effctor"/>
</dbReference>
<evidence type="ECO:0000256" key="5">
    <source>
        <dbReference type="PROSITE-ProRule" id="PRU00169"/>
    </source>
</evidence>
<dbReference type="CDD" id="cd06170">
    <property type="entry name" value="LuxR_C_like"/>
    <property type="match status" value="1"/>
</dbReference>
<dbReference type="Pfam" id="PF00196">
    <property type="entry name" value="GerE"/>
    <property type="match status" value="1"/>
</dbReference>
<organism evidence="8 9">
    <name type="scientific">Planotetraspora kaengkrachanensis</name>
    <dbReference type="NCBI Taxonomy" id="575193"/>
    <lineage>
        <taxon>Bacteria</taxon>
        <taxon>Bacillati</taxon>
        <taxon>Actinomycetota</taxon>
        <taxon>Actinomycetes</taxon>
        <taxon>Streptosporangiales</taxon>
        <taxon>Streptosporangiaceae</taxon>
        <taxon>Planotetraspora</taxon>
    </lineage>
</organism>
<feature type="domain" description="HTH luxR-type" evidence="6">
    <location>
        <begin position="146"/>
        <end position="211"/>
    </location>
</feature>
<evidence type="ECO:0000313" key="9">
    <source>
        <dbReference type="Proteomes" id="UP000630097"/>
    </source>
</evidence>
<dbReference type="InterPro" id="IPR058245">
    <property type="entry name" value="NreC/VraR/RcsB-like_REC"/>
</dbReference>
<dbReference type="SMART" id="SM00448">
    <property type="entry name" value="REC"/>
    <property type="match status" value="1"/>
</dbReference>
<evidence type="ECO:0000256" key="1">
    <source>
        <dbReference type="ARBA" id="ARBA00022553"/>
    </source>
</evidence>
<dbReference type="PRINTS" id="PR00038">
    <property type="entry name" value="HTHLUXR"/>
</dbReference>
<keyword evidence="3 8" id="KW-0238">DNA-binding</keyword>
<accession>A0A8J3PZ16</accession>
<proteinExistence type="predicted"/>
<dbReference type="RefSeq" id="WP_203886998.1">
    <property type="nucleotide sequence ID" value="NZ_BAABHH010000028.1"/>
</dbReference>
<gene>
    <name evidence="8" type="ORF">Pka01_68360</name>
</gene>
<keyword evidence="1 5" id="KW-0597">Phosphoprotein</keyword>
<dbReference type="PANTHER" id="PTHR43214">
    <property type="entry name" value="TWO-COMPONENT RESPONSE REGULATOR"/>
    <property type="match status" value="1"/>
</dbReference>
<name>A0A8J3PZ16_9ACTN</name>
<dbReference type="SMART" id="SM00421">
    <property type="entry name" value="HTH_LUXR"/>
    <property type="match status" value="1"/>
</dbReference>
<dbReference type="PROSITE" id="PS50110">
    <property type="entry name" value="RESPONSE_REGULATORY"/>
    <property type="match status" value="1"/>
</dbReference>
<evidence type="ECO:0000313" key="8">
    <source>
        <dbReference type="EMBL" id="GIG83709.1"/>
    </source>
</evidence>
<protein>
    <submittedName>
        <fullName evidence="8">DNA-binding response regulator</fullName>
    </submittedName>
</protein>
<dbReference type="Proteomes" id="UP000630097">
    <property type="component" value="Unassembled WGS sequence"/>
</dbReference>
<sequence>MTDVRVLIVDDHPTFRAGLRAILDGRHGIVVVDEADDGESAVAAAARCAPDVVVMDLAMPGLDGVAATRRIAGGPDSVKVLVLTMNDTDQALHAVLRAGARGYVLKDASADEIRSAVLAVAEGRAIFGTGVSERLLRSFAGQGPGQALPYPELTPREREVLHLVADGLDNTVIATRLHLSAKTVRNYVSALLDKLGAASRAAVVAKAREAGFGGPARSDRYFRP</sequence>